<dbReference type="PATRIC" id="fig|13690.10.peg.3749"/>
<name>A0A084EGS1_SPHYA</name>
<accession>A0A084EGS1</accession>
<dbReference type="Proteomes" id="UP000028534">
    <property type="component" value="Unassembled WGS sequence"/>
</dbReference>
<dbReference type="Pfam" id="PF03869">
    <property type="entry name" value="Arc"/>
    <property type="match status" value="1"/>
</dbReference>
<dbReference type="RefSeq" id="WP_080727281.1">
    <property type="nucleotide sequence ID" value="NZ_JGVR01000024.1"/>
</dbReference>
<dbReference type="AlphaFoldDB" id="A0A084EGS1"/>
<dbReference type="InterPro" id="IPR010985">
    <property type="entry name" value="Ribbon_hlx_hlx"/>
</dbReference>
<comment type="caution">
    <text evidence="2">The sequence shown here is derived from an EMBL/GenBank/DDBJ whole genome shotgun (WGS) entry which is preliminary data.</text>
</comment>
<reference evidence="2 3" key="1">
    <citation type="submission" date="2014-03" db="EMBL/GenBank/DDBJ databases">
        <title>Genome sequence of Sphingobium yanoikuyae B1.</title>
        <authorList>
            <person name="Gan H.M."/>
            <person name="Gan H.Y."/>
            <person name="Savka M.A."/>
        </authorList>
    </citation>
    <scope>NUCLEOTIDE SEQUENCE [LARGE SCALE GENOMIC DNA]</scope>
    <source>
        <strain evidence="2 3">B1</strain>
    </source>
</reference>
<protein>
    <submittedName>
        <fullName evidence="2">Mnt</fullName>
    </submittedName>
</protein>
<dbReference type="InterPro" id="IPR005569">
    <property type="entry name" value="Arc_DNA-bd_dom"/>
</dbReference>
<sequence length="54" mass="6027">MSRQIPPFGLRMPDKLRVQLKELAETRRRSMNAQIIVMLESGMAAEKAASGQPS</sequence>
<evidence type="ECO:0000313" key="2">
    <source>
        <dbReference type="EMBL" id="KEZ17163.1"/>
    </source>
</evidence>
<dbReference type="InterPro" id="IPR013321">
    <property type="entry name" value="Arc_rbn_hlx_hlx"/>
</dbReference>
<dbReference type="EMBL" id="JGVR01000024">
    <property type="protein sequence ID" value="KEZ17163.1"/>
    <property type="molecule type" value="Genomic_DNA"/>
</dbReference>
<dbReference type="GO" id="GO:0006355">
    <property type="term" value="P:regulation of DNA-templated transcription"/>
    <property type="evidence" value="ECO:0007669"/>
    <property type="project" value="InterPro"/>
</dbReference>
<organism evidence="2 3">
    <name type="scientific">Sphingobium yanoikuyae</name>
    <name type="common">Sphingomonas yanoikuyae</name>
    <dbReference type="NCBI Taxonomy" id="13690"/>
    <lineage>
        <taxon>Bacteria</taxon>
        <taxon>Pseudomonadati</taxon>
        <taxon>Pseudomonadota</taxon>
        <taxon>Alphaproteobacteria</taxon>
        <taxon>Sphingomonadales</taxon>
        <taxon>Sphingomonadaceae</taxon>
        <taxon>Sphingobium</taxon>
    </lineage>
</organism>
<gene>
    <name evidence="2" type="ORF">CP98_03661</name>
</gene>
<dbReference type="Gene3D" id="1.10.1220.10">
    <property type="entry name" value="Met repressor-like"/>
    <property type="match status" value="1"/>
</dbReference>
<evidence type="ECO:0000259" key="1">
    <source>
        <dbReference type="Pfam" id="PF03869"/>
    </source>
</evidence>
<proteinExistence type="predicted"/>
<dbReference type="GO" id="GO:0003677">
    <property type="term" value="F:DNA binding"/>
    <property type="evidence" value="ECO:0007669"/>
    <property type="project" value="InterPro"/>
</dbReference>
<evidence type="ECO:0000313" key="3">
    <source>
        <dbReference type="Proteomes" id="UP000028534"/>
    </source>
</evidence>
<dbReference type="SUPFAM" id="SSF47598">
    <property type="entry name" value="Ribbon-helix-helix"/>
    <property type="match status" value="1"/>
</dbReference>
<feature type="domain" description="Arc-like DNA binding" evidence="1">
    <location>
        <begin position="2"/>
        <end position="46"/>
    </location>
</feature>